<dbReference type="STRING" id="1774969.AUC69_12145"/>
<sequence length="157" mass="16894">MLALSTAPAFAQEVKLLEKYKDWSAYTATGSPKVCFAVSQPKDSSPKNVRRGPIYFYISHYPADKVTGEISVKMGYPFAAGAKVTVTVGNDKFELFTKDEGAFVEKTEDEAKLVGAMKAGSAMKVQGRSARGTDTSDNYSLSGISDALDRIVKECGS</sequence>
<keyword evidence="2" id="KW-1185">Reference proteome</keyword>
<proteinExistence type="predicted"/>
<evidence type="ECO:0008006" key="3">
    <source>
        <dbReference type="Google" id="ProtNLM"/>
    </source>
</evidence>
<dbReference type="InterPro" id="IPR010642">
    <property type="entry name" value="Invasion_prot_B"/>
</dbReference>
<dbReference type="Gene3D" id="2.60.40.1880">
    <property type="entry name" value="Invasion associated locus B (IalB) protein"/>
    <property type="match status" value="1"/>
</dbReference>
<dbReference type="Pfam" id="PF06776">
    <property type="entry name" value="IalB"/>
    <property type="match status" value="1"/>
</dbReference>
<accession>A0A1E3VV06</accession>
<protein>
    <recommendedName>
        <fullName evidence="3">Invasion associated locus B family protein</fullName>
    </recommendedName>
</protein>
<gene>
    <name evidence="1" type="ORF">AUC69_12145</name>
</gene>
<evidence type="ECO:0000313" key="1">
    <source>
        <dbReference type="EMBL" id="ODR97363.1"/>
    </source>
</evidence>
<comment type="caution">
    <text evidence="1">The sequence shown here is derived from an EMBL/GenBank/DDBJ whole genome shotgun (WGS) entry which is preliminary data.</text>
</comment>
<dbReference type="EMBL" id="LPWF01000026">
    <property type="protein sequence ID" value="ODR97363.1"/>
    <property type="molecule type" value="Genomic_DNA"/>
</dbReference>
<dbReference type="Proteomes" id="UP000094472">
    <property type="component" value="Unassembled WGS sequence"/>
</dbReference>
<evidence type="ECO:0000313" key="2">
    <source>
        <dbReference type="Proteomes" id="UP000094472"/>
    </source>
</evidence>
<organism evidence="1 2">
    <name type="scientific">Methyloceanibacter superfactus</name>
    <dbReference type="NCBI Taxonomy" id="1774969"/>
    <lineage>
        <taxon>Bacteria</taxon>
        <taxon>Pseudomonadati</taxon>
        <taxon>Pseudomonadota</taxon>
        <taxon>Alphaproteobacteria</taxon>
        <taxon>Hyphomicrobiales</taxon>
        <taxon>Hyphomicrobiaceae</taxon>
        <taxon>Methyloceanibacter</taxon>
    </lineage>
</organism>
<dbReference type="InterPro" id="IPR038696">
    <property type="entry name" value="IalB_sf"/>
</dbReference>
<dbReference type="AlphaFoldDB" id="A0A1E3VV06"/>
<reference evidence="1 2" key="1">
    <citation type="journal article" date="2016" name="Environ. Microbiol.">
        <title>New Methyloceanibacter diversity from North Sea sediments includes methanotroph containing solely the soluble methane monooxygenase.</title>
        <authorList>
            <person name="Vekeman B."/>
            <person name="Kerckhof F.M."/>
            <person name="Cremers G."/>
            <person name="de Vos P."/>
            <person name="Vandamme P."/>
            <person name="Boon N."/>
            <person name="Op den Camp H.J."/>
            <person name="Heylen K."/>
        </authorList>
    </citation>
    <scope>NUCLEOTIDE SEQUENCE [LARGE SCALE GENOMIC DNA]</scope>
    <source>
        <strain evidence="1 2">R-67175</strain>
    </source>
</reference>
<name>A0A1E3VV06_9HYPH</name>